<proteinExistence type="predicted"/>
<accession>A0A117NL26</accession>
<sequence length="262" mass="29755">MSYADVLPSAPKYEFKGIQHMLQLVEGPEPDDMIQGDPYVIFTIDERTFNDCYATSDERSLRKAFEAYDPSTNELLMNIMESGPHAVGGSAFTSLFVLWSGRPNPNDPLVGTGRTVFQGTSNMKKSADCSWMLDHREWPTIVVEVVYSETPAKMMKDVRFWLTECSGQVSILLTINIHKRGRISIEQWKMGACAPVPVQKLEITRNPAPKCEKIQGRMRLSYEDIYLRPKGPNDTDFIISHEDLELLADQVWGQQDDEDEGR</sequence>
<evidence type="ECO:0000313" key="2">
    <source>
        <dbReference type="Proteomes" id="UP000055045"/>
    </source>
</evidence>
<dbReference type="Proteomes" id="UP000055045">
    <property type="component" value="Unassembled WGS sequence"/>
</dbReference>
<keyword evidence="2" id="KW-1185">Reference proteome</keyword>
<dbReference type="EMBL" id="LLXE01000413">
    <property type="protein sequence ID" value="KUM56988.1"/>
    <property type="molecule type" value="Genomic_DNA"/>
</dbReference>
<reference evidence="1 2" key="1">
    <citation type="submission" date="2015-10" db="EMBL/GenBank/DDBJ databases">
        <title>Genome sequencing of Penicillium freii.</title>
        <authorList>
            <person name="Nguyen H.D."/>
            <person name="Visagie C.M."/>
            <person name="Seifert K.A."/>
        </authorList>
    </citation>
    <scope>NUCLEOTIDE SEQUENCE [LARGE SCALE GENOMIC DNA]</scope>
    <source>
        <strain evidence="1 2">DAOM 242723</strain>
    </source>
</reference>
<name>A0A117NL26_PENFR</name>
<evidence type="ECO:0000313" key="1">
    <source>
        <dbReference type="EMBL" id="KUM56988.1"/>
    </source>
</evidence>
<protein>
    <recommendedName>
        <fullName evidence="3">Restriction endonuclease domain-containing protein</fullName>
    </recommendedName>
</protein>
<comment type="caution">
    <text evidence="1">The sequence shown here is derived from an EMBL/GenBank/DDBJ whole genome shotgun (WGS) entry which is preliminary data.</text>
</comment>
<gene>
    <name evidence="1" type="ORF">ACN42_g10209</name>
</gene>
<evidence type="ECO:0008006" key="3">
    <source>
        <dbReference type="Google" id="ProtNLM"/>
    </source>
</evidence>
<dbReference type="AlphaFoldDB" id="A0A117NL26"/>
<organism evidence="1 2">
    <name type="scientific">Penicillium freii</name>
    <dbReference type="NCBI Taxonomy" id="48697"/>
    <lineage>
        <taxon>Eukaryota</taxon>
        <taxon>Fungi</taxon>
        <taxon>Dikarya</taxon>
        <taxon>Ascomycota</taxon>
        <taxon>Pezizomycotina</taxon>
        <taxon>Eurotiomycetes</taxon>
        <taxon>Eurotiomycetidae</taxon>
        <taxon>Eurotiales</taxon>
        <taxon>Aspergillaceae</taxon>
        <taxon>Penicillium</taxon>
    </lineage>
</organism>